<evidence type="ECO:0000256" key="2">
    <source>
        <dbReference type="PROSITE-ProRule" id="PRU00168"/>
    </source>
</evidence>
<comment type="caution">
    <text evidence="7">The sequence shown here is derived from an EMBL/GenBank/DDBJ whole genome shotgun (WGS) entry which is preliminary data.</text>
</comment>
<keyword evidence="2" id="KW-0344">Guanine-nucleotide releasing factor</keyword>
<dbReference type="PANTHER" id="PTHR14247:SF6">
    <property type="entry name" value="SH2 DOMAIN-CONTAINING PROTEIN 3C"/>
    <property type="match status" value="1"/>
</dbReference>
<feature type="region of interest" description="Disordered" evidence="4">
    <location>
        <begin position="298"/>
        <end position="317"/>
    </location>
</feature>
<reference evidence="7 8" key="1">
    <citation type="submission" date="2015-08" db="EMBL/GenBank/DDBJ databases">
        <title>The genome of the Asian arowana (Scleropages formosus).</title>
        <authorList>
            <person name="Tan M.H."/>
            <person name="Gan H.M."/>
            <person name="Croft L.J."/>
            <person name="Austin C.M."/>
        </authorList>
    </citation>
    <scope>NUCLEOTIDE SEQUENCE [LARGE SCALE GENOMIC DNA]</scope>
    <source>
        <strain evidence="7">Aro1</strain>
    </source>
</reference>
<evidence type="ECO:0000256" key="4">
    <source>
        <dbReference type="SAM" id="MobiDB-lite"/>
    </source>
</evidence>
<dbReference type="FunFam" id="1.10.840.10:FF:000007">
    <property type="entry name" value="SH2 domain containing 3C (Predicted)"/>
    <property type="match status" value="1"/>
</dbReference>
<dbReference type="Gene3D" id="3.30.505.10">
    <property type="entry name" value="SH2 domain"/>
    <property type="match status" value="1"/>
</dbReference>
<accession>A0A0P7WDS7</accession>
<protein>
    <submittedName>
        <fullName evidence="7">SH2 domain-containing protein 3C-like</fullName>
    </submittedName>
</protein>
<dbReference type="Pfam" id="PF00017">
    <property type="entry name" value="SH2"/>
    <property type="match status" value="1"/>
</dbReference>
<dbReference type="PANTHER" id="PTHR14247">
    <property type="entry name" value="BREAST CANCER ANTI-ESTROGEN RESISTANCE PROTEIN 3 HOMOLOG-LIKE PROTEIN"/>
    <property type="match status" value="1"/>
</dbReference>
<dbReference type="SUPFAM" id="SSF55550">
    <property type="entry name" value="SH2 domain"/>
    <property type="match status" value="1"/>
</dbReference>
<feature type="compositionally biased region" description="Polar residues" evidence="4">
    <location>
        <begin position="301"/>
        <end position="314"/>
    </location>
</feature>
<dbReference type="PROSITE" id="PS50009">
    <property type="entry name" value="RASGEF_CAT"/>
    <property type="match status" value="1"/>
</dbReference>
<dbReference type="PROSITE" id="PS50001">
    <property type="entry name" value="SH2"/>
    <property type="match status" value="1"/>
</dbReference>
<dbReference type="InterPro" id="IPR023578">
    <property type="entry name" value="Ras_GEF_dom_sf"/>
</dbReference>
<sequence>KISVCSFYHVFPCFHQFSKEKYQVDGHAERLEEELEEELKLNSGNIRGQGWYHGHISREVSEKLVMRNGDFLIRDSLTSVGDYVLTSRWNNKVLHFVIGKVLVGTQDPNPQFQYFLGRESFSSVAALVHFYAGTRQPVSLESGAQIYSPINRTLPLHYLEADFTMVQEKQDSTHSPSGLRETCMEWQSITMANRLAIQSQELHNPLSPVRDALLSPPYTSSTHHRSPSVGKLLGVVPPSPATHRSSDPYTSSNQNNLHPEACRFCPPSACAPPSKGYVGHLHVKRKKEERSHVFNAPPVEMSSSFRPGQYQSPLMPSENKPLEVGILKRVKELLTEVDARTAAQHLTMADCMVARMLDFSTEMQNMMAVDSGLELLTLPHGQQLRLDLLERFHTMSIMIAAELLGCTGSREERAALLHKTILLAAELKSSMGNMFGFAAVMRALALPQISRLEQMWMILRQRHTEAAILYEKKLKPYLKTINAEGCVLPDTTFPHVVPLLLLLESSVDMGDGVELWDKVDMEVDVVMNHLEVARAIAHEGEKYCSNVQTKLQEFQERPEVLEVFLTEFQMRLLWGSRGSEASQAERYQKFDRVLTALSNKLEPYSGHSVERT</sequence>
<evidence type="ECO:0000259" key="6">
    <source>
        <dbReference type="PROSITE" id="PS50009"/>
    </source>
</evidence>
<dbReference type="Proteomes" id="UP000034805">
    <property type="component" value="Unassembled WGS sequence"/>
</dbReference>
<dbReference type="STRING" id="113540.ENSSFOP00015052448"/>
<evidence type="ECO:0000256" key="1">
    <source>
        <dbReference type="ARBA" id="ARBA00022999"/>
    </source>
</evidence>
<dbReference type="Gene3D" id="1.10.840.10">
    <property type="entry name" value="Ras guanine-nucleotide exchange factors catalytic domain"/>
    <property type="match status" value="1"/>
</dbReference>
<dbReference type="SMART" id="SM00147">
    <property type="entry name" value="RasGEF"/>
    <property type="match status" value="1"/>
</dbReference>
<dbReference type="InterPro" id="IPR036964">
    <property type="entry name" value="RASGEF_cat_dom_sf"/>
</dbReference>
<dbReference type="Pfam" id="PF00617">
    <property type="entry name" value="RasGEF"/>
    <property type="match status" value="1"/>
</dbReference>
<dbReference type="GO" id="GO:0005085">
    <property type="term" value="F:guanyl-nucleotide exchange factor activity"/>
    <property type="evidence" value="ECO:0007669"/>
    <property type="project" value="UniProtKB-KW"/>
</dbReference>
<feature type="domain" description="Ras-GEF" evidence="6">
    <location>
        <begin position="338"/>
        <end position="604"/>
    </location>
</feature>
<dbReference type="SMART" id="SM00252">
    <property type="entry name" value="SH2"/>
    <property type="match status" value="1"/>
</dbReference>
<feature type="non-terminal residue" evidence="7">
    <location>
        <position position="1"/>
    </location>
</feature>
<proteinExistence type="predicted"/>
<dbReference type="InterPro" id="IPR000980">
    <property type="entry name" value="SH2"/>
</dbReference>
<keyword evidence="1 3" id="KW-0727">SH2 domain</keyword>
<dbReference type="EMBL" id="JARO02009729">
    <property type="protein sequence ID" value="KPP61319.1"/>
    <property type="molecule type" value="Genomic_DNA"/>
</dbReference>
<dbReference type="AlphaFoldDB" id="A0A0P7WDS7"/>
<evidence type="ECO:0000313" key="8">
    <source>
        <dbReference type="Proteomes" id="UP000034805"/>
    </source>
</evidence>
<dbReference type="InterPro" id="IPR051853">
    <property type="entry name" value="SH2-Ras-GEF_adapter"/>
</dbReference>
<dbReference type="SUPFAM" id="SSF48366">
    <property type="entry name" value="Ras GEF"/>
    <property type="match status" value="1"/>
</dbReference>
<gene>
    <name evidence="7" type="ORF">Z043_120597</name>
</gene>
<evidence type="ECO:0000256" key="3">
    <source>
        <dbReference type="PROSITE-ProRule" id="PRU00191"/>
    </source>
</evidence>
<dbReference type="InterPro" id="IPR001895">
    <property type="entry name" value="RASGEF_cat_dom"/>
</dbReference>
<feature type="domain" description="SH2" evidence="5">
    <location>
        <begin position="51"/>
        <end position="150"/>
    </location>
</feature>
<dbReference type="InterPro" id="IPR036860">
    <property type="entry name" value="SH2_dom_sf"/>
</dbReference>
<evidence type="ECO:0000313" key="7">
    <source>
        <dbReference type="EMBL" id="KPP61319.1"/>
    </source>
</evidence>
<dbReference type="FunFam" id="3.30.505.10:FF:000013">
    <property type="entry name" value="SH2 domain-containing protein 3C isoform X1"/>
    <property type="match status" value="1"/>
</dbReference>
<evidence type="ECO:0000259" key="5">
    <source>
        <dbReference type="PROSITE" id="PS50001"/>
    </source>
</evidence>
<dbReference type="GO" id="GO:0007264">
    <property type="term" value="P:small GTPase-mediated signal transduction"/>
    <property type="evidence" value="ECO:0007669"/>
    <property type="project" value="InterPro"/>
</dbReference>
<organism evidence="7 8">
    <name type="scientific">Scleropages formosus</name>
    <name type="common">Asian bonytongue</name>
    <name type="synonym">Osteoglossum formosum</name>
    <dbReference type="NCBI Taxonomy" id="113540"/>
    <lineage>
        <taxon>Eukaryota</taxon>
        <taxon>Metazoa</taxon>
        <taxon>Chordata</taxon>
        <taxon>Craniata</taxon>
        <taxon>Vertebrata</taxon>
        <taxon>Euteleostomi</taxon>
        <taxon>Actinopterygii</taxon>
        <taxon>Neopterygii</taxon>
        <taxon>Teleostei</taxon>
        <taxon>Osteoglossocephala</taxon>
        <taxon>Osteoglossomorpha</taxon>
        <taxon>Osteoglossiformes</taxon>
        <taxon>Osteoglossidae</taxon>
        <taxon>Scleropages</taxon>
    </lineage>
</organism>
<name>A0A0P7WDS7_SCLFO</name>
<dbReference type="PRINTS" id="PR00401">
    <property type="entry name" value="SH2DOMAIN"/>
</dbReference>